<dbReference type="EMBL" id="LXQA011193583">
    <property type="protein sequence ID" value="MCI88454.1"/>
    <property type="molecule type" value="Genomic_DNA"/>
</dbReference>
<evidence type="ECO:0000313" key="1">
    <source>
        <dbReference type="EMBL" id="MCI88454.1"/>
    </source>
</evidence>
<accession>A0A392VJ89</accession>
<dbReference type="Proteomes" id="UP000265520">
    <property type="component" value="Unassembled WGS sequence"/>
</dbReference>
<name>A0A392VJ89_9FABA</name>
<sequence>MQGSSRNAAERDTVSLGDLGAADIGRRFLCIRIMFCDRISLQIGGGKTLLIVDGSV</sequence>
<dbReference type="AlphaFoldDB" id="A0A392VJ89"/>
<keyword evidence="2" id="KW-1185">Reference proteome</keyword>
<comment type="caution">
    <text evidence="1">The sequence shown here is derived from an EMBL/GenBank/DDBJ whole genome shotgun (WGS) entry which is preliminary data.</text>
</comment>
<evidence type="ECO:0000313" key="2">
    <source>
        <dbReference type="Proteomes" id="UP000265520"/>
    </source>
</evidence>
<protein>
    <submittedName>
        <fullName evidence="1">Uncharacterized protein</fullName>
    </submittedName>
</protein>
<proteinExistence type="predicted"/>
<feature type="non-terminal residue" evidence="1">
    <location>
        <position position="56"/>
    </location>
</feature>
<organism evidence="1 2">
    <name type="scientific">Trifolium medium</name>
    <dbReference type="NCBI Taxonomy" id="97028"/>
    <lineage>
        <taxon>Eukaryota</taxon>
        <taxon>Viridiplantae</taxon>
        <taxon>Streptophyta</taxon>
        <taxon>Embryophyta</taxon>
        <taxon>Tracheophyta</taxon>
        <taxon>Spermatophyta</taxon>
        <taxon>Magnoliopsida</taxon>
        <taxon>eudicotyledons</taxon>
        <taxon>Gunneridae</taxon>
        <taxon>Pentapetalae</taxon>
        <taxon>rosids</taxon>
        <taxon>fabids</taxon>
        <taxon>Fabales</taxon>
        <taxon>Fabaceae</taxon>
        <taxon>Papilionoideae</taxon>
        <taxon>50 kb inversion clade</taxon>
        <taxon>NPAAA clade</taxon>
        <taxon>Hologalegina</taxon>
        <taxon>IRL clade</taxon>
        <taxon>Trifolieae</taxon>
        <taxon>Trifolium</taxon>
    </lineage>
</organism>
<reference evidence="1 2" key="1">
    <citation type="journal article" date="2018" name="Front. Plant Sci.">
        <title>Red Clover (Trifolium pratense) and Zigzag Clover (T. medium) - A Picture of Genomic Similarities and Differences.</title>
        <authorList>
            <person name="Dluhosova J."/>
            <person name="Istvanek J."/>
            <person name="Nedelnik J."/>
            <person name="Repkova J."/>
        </authorList>
    </citation>
    <scope>NUCLEOTIDE SEQUENCE [LARGE SCALE GENOMIC DNA]</scope>
    <source>
        <strain evidence="2">cv. 10/8</strain>
        <tissue evidence="1">Leaf</tissue>
    </source>
</reference>